<keyword evidence="4" id="KW-0472">Membrane</keyword>
<gene>
    <name evidence="6" type="ORF">LOAG_09569</name>
</gene>
<evidence type="ECO:0000256" key="5">
    <source>
        <dbReference type="ARBA" id="ARBA00023180"/>
    </source>
</evidence>
<dbReference type="PANTHER" id="PTHR46671:SF7">
    <property type="entry name" value="CORE-2_I-BRANCHING ENZYME"/>
    <property type="match status" value="1"/>
</dbReference>
<dbReference type="RefSeq" id="XP_020301852.1">
    <property type="nucleotide sequence ID" value="XM_020447968.1"/>
</dbReference>
<keyword evidence="3" id="KW-0808">Transferase</keyword>
<sequence>MRRSLCDMLNRPKNLLRERELYTVQSEKVDEEISNSCEDIKQRGTYPENPGSEDEEKFPIVFIRAYYVQKMLFNLMYASQNLYYYALDSKSSDLFHEHMRNLSKCFSNVILTGTEYEVDSAGHNMIRSCMVGNCVAKTEMEICYFTPGI</sequence>
<evidence type="ECO:0000256" key="3">
    <source>
        <dbReference type="ARBA" id="ARBA00022679"/>
    </source>
</evidence>
<dbReference type="GeneID" id="9947009"/>
<accession>A0A1S0TRH6</accession>
<dbReference type="GO" id="GO:0016020">
    <property type="term" value="C:membrane"/>
    <property type="evidence" value="ECO:0007669"/>
    <property type="project" value="UniProtKB-SubCell"/>
</dbReference>
<organism evidence="6">
    <name type="scientific">Loa loa</name>
    <name type="common">Eye worm</name>
    <name type="synonym">Filaria loa</name>
    <dbReference type="NCBI Taxonomy" id="7209"/>
    <lineage>
        <taxon>Eukaryota</taxon>
        <taxon>Metazoa</taxon>
        <taxon>Ecdysozoa</taxon>
        <taxon>Nematoda</taxon>
        <taxon>Chromadorea</taxon>
        <taxon>Rhabditida</taxon>
        <taxon>Spirurina</taxon>
        <taxon>Spiruromorpha</taxon>
        <taxon>Filarioidea</taxon>
        <taxon>Onchocercidae</taxon>
        <taxon>Loa</taxon>
    </lineage>
</organism>
<evidence type="ECO:0000256" key="1">
    <source>
        <dbReference type="ARBA" id="ARBA00004606"/>
    </source>
</evidence>
<dbReference type="InterPro" id="IPR003406">
    <property type="entry name" value="Glyco_trans_14"/>
</dbReference>
<dbReference type="InParanoid" id="A0A1S0TRH6"/>
<dbReference type="KEGG" id="loa:LOAG_09569"/>
<protein>
    <submittedName>
        <fullName evidence="6">Core-2/I-Branching enzyme family protein</fullName>
    </submittedName>
</protein>
<dbReference type="Pfam" id="PF02485">
    <property type="entry name" value="Branch"/>
    <property type="match status" value="1"/>
</dbReference>
<dbReference type="PANTHER" id="PTHR46671">
    <property type="entry name" value="PROTEIN CBG11221"/>
    <property type="match status" value="1"/>
</dbReference>
<evidence type="ECO:0000313" key="6">
    <source>
        <dbReference type="EMBL" id="EFO18925.2"/>
    </source>
</evidence>
<dbReference type="OrthoDB" id="2019572at2759"/>
<keyword evidence="5" id="KW-0325">Glycoprotein</keyword>
<name>A0A1S0TRH6_LOALO</name>
<dbReference type="EMBL" id="JH712076">
    <property type="protein sequence ID" value="EFO18925.2"/>
    <property type="molecule type" value="Genomic_DNA"/>
</dbReference>
<dbReference type="GO" id="GO:0016757">
    <property type="term" value="F:glycosyltransferase activity"/>
    <property type="evidence" value="ECO:0007669"/>
    <property type="project" value="UniProtKB-KW"/>
</dbReference>
<dbReference type="CTD" id="9947009"/>
<evidence type="ECO:0000256" key="2">
    <source>
        <dbReference type="ARBA" id="ARBA00022676"/>
    </source>
</evidence>
<keyword evidence="2" id="KW-0328">Glycosyltransferase</keyword>
<proteinExistence type="predicted"/>
<reference evidence="6" key="1">
    <citation type="submission" date="2012-04" db="EMBL/GenBank/DDBJ databases">
        <title>The Genome Sequence of Loa loa.</title>
        <authorList>
            <consortium name="The Broad Institute Genome Sequencing Platform"/>
            <consortium name="Broad Institute Genome Sequencing Center for Infectious Disease"/>
            <person name="Nutman T.B."/>
            <person name="Fink D.L."/>
            <person name="Russ C."/>
            <person name="Young S."/>
            <person name="Zeng Q."/>
            <person name="Gargeya S."/>
            <person name="Alvarado L."/>
            <person name="Berlin A."/>
            <person name="Chapman S.B."/>
            <person name="Chen Z."/>
            <person name="Freedman E."/>
            <person name="Gellesch M."/>
            <person name="Goldberg J."/>
            <person name="Griggs A."/>
            <person name="Gujja S."/>
            <person name="Heilman E.R."/>
            <person name="Heiman D."/>
            <person name="Howarth C."/>
            <person name="Mehta T."/>
            <person name="Neiman D."/>
            <person name="Pearson M."/>
            <person name="Roberts A."/>
            <person name="Saif S."/>
            <person name="Shea T."/>
            <person name="Shenoy N."/>
            <person name="Sisk P."/>
            <person name="Stolte C."/>
            <person name="Sykes S."/>
            <person name="White J."/>
            <person name="Yandava C."/>
            <person name="Haas B."/>
            <person name="Henn M.R."/>
            <person name="Nusbaum C."/>
            <person name="Birren B."/>
        </authorList>
    </citation>
    <scope>NUCLEOTIDE SEQUENCE [LARGE SCALE GENOMIC DNA]</scope>
</reference>
<comment type="subcellular location">
    <subcellularLocation>
        <location evidence="1">Membrane</location>
        <topology evidence="1">Single-pass type II membrane protein</topology>
    </subcellularLocation>
</comment>
<dbReference type="AlphaFoldDB" id="A0A1S0TRH6"/>
<evidence type="ECO:0000256" key="4">
    <source>
        <dbReference type="ARBA" id="ARBA00023136"/>
    </source>
</evidence>